<organism evidence="2 3">
    <name type="scientific">Dyella caseinilytica</name>
    <dbReference type="NCBI Taxonomy" id="1849581"/>
    <lineage>
        <taxon>Bacteria</taxon>
        <taxon>Pseudomonadati</taxon>
        <taxon>Pseudomonadota</taxon>
        <taxon>Gammaproteobacteria</taxon>
        <taxon>Lysobacterales</taxon>
        <taxon>Rhodanobacteraceae</taxon>
        <taxon>Dyella</taxon>
    </lineage>
</organism>
<protein>
    <submittedName>
        <fullName evidence="2">3'-5' exoribonuclease</fullName>
    </submittedName>
</protein>
<dbReference type="Gene3D" id="3.30.420.10">
    <property type="entry name" value="Ribonuclease H-like superfamily/Ribonuclease H"/>
    <property type="match status" value="1"/>
</dbReference>
<keyword evidence="3" id="KW-1185">Reference proteome</keyword>
<sequence length="179" mass="19494">MSMELNAAIDIETLDRAPTAVVLSIGCAVFNRAGGILGTFHRVLSKLEQHRVGRTVGVDTLAWWKEQDEQARVLLTTPGDSVSGALHDLRHFLDSHAVAGVYGYGADFDNATVRSLAQTFGVDEPWHYRKNRCGRTVVALAGDRIALPERVGTHHNALDDAIFQARHIAAALNALNTEN</sequence>
<accession>A0ABX7GQU0</accession>
<dbReference type="Proteomes" id="UP000663181">
    <property type="component" value="Chromosome"/>
</dbReference>
<dbReference type="InterPro" id="IPR036397">
    <property type="entry name" value="RNaseH_sf"/>
</dbReference>
<gene>
    <name evidence="2" type="ORF">ISN74_13165</name>
</gene>
<dbReference type="InterPro" id="IPR012337">
    <property type="entry name" value="RNaseH-like_sf"/>
</dbReference>
<dbReference type="EMBL" id="CP064030">
    <property type="protein sequence ID" value="QRN52426.1"/>
    <property type="molecule type" value="Genomic_DNA"/>
</dbReference>
<proteinExistence type="predicted"/>
<evidence type="ECO:0000313" key="3">
    <source>
        <dbReference type="Proteomes" id="UP000663181"/>
    </source>
</evidence>
<reference evidence="2 3" key="1">
    <citation type="submission" date="2020-10" db="EMBL/GenBank/DDBJ databases">
        <title>Phylogeny of dyella-like bacteria.</title>
        <authorList>
            <person name="Fu J."/>
        </authorList>
    </citation>
    <scope>NUCLEOTIDE SEQUENCE [LARGE SCALE GENOMIC DNA]</scope>
    <source>
        <strain evidence="2 3">DHOB09</strain>
    </source>
</reference>
<dbReference type="InterPro" id="IPR033390">
    <property type="entry name" value="Rv2179c-like"/>
</dbReference>
<evidence type="ECO:0000313" key="2">
    <source>
        <dbReference type="EMBL" id="QRN52426.1"/>
    </source>
</evidence>
<name>A0ABX7GQU0_9GAMM</name>
<evidence type="ECO:0000259" key="1">
    <source>
        <dbReference type="Pfam" id="PF16473"/>
    </source>
</evidence>
<dbReference type="SUPFAM" id="SSF53098">
    <property type="entry name" value="Ribonuclease H-like"/>
    <property type="match status" value="1"/>
</dbReference>
<feature type="domain" description="3'-5' exoribonuclease Rv2179c-like" evidence="1">
    <location>
        <begin position="7"/>
        <end position="170"/>
    </location>
</feature>
<dbReference type="RefSeq" id="WP_188799674.1">
    <property type="nucleotide sequence ID" value="NZ_BMIZ01000002.1"/>
</dbReference>
<dbReference type="Pfam" id="PF16473">
    <property type="entry name" value="Rv2179c-like"/>
    <property type="match status" value="1"/>
</dbReference>